<organism evidence="1 2">
    <name type="scientific">Tagetes erecta</name>
    <name type="common">African marigold</name>
    <dbReference type="NCBI Taxonomy" id="13708"/>
    <lineage>
        <taxon>Eukaryota</taxon>
        <taxon>Viridiplantae</taxon>
        <taxon>Streptophyta</taxon>
        <taxon>Embryophyta</taxon>
        <taxon>Tracheophyta</taxon>
        <taxon>Spermatophyta</taxon>
        <taxon>Magnoliopsida</taxon>
        <taxon>eudicotyledons</taxon>
        <taxon>Gunneridae</taxon>
        <taxon>Pentapetalae</taxon>
        <taxon>asterids</taxon>
        <taxon>campanulids</taxon>
        <taxon>Asterales</taxon>
        <taxon>Asteraceae</taxon>
        <taxon>Asteroideae</taxon>
        <taxon>Heliantheae alliance</taxon>
        <taxon>Tageteae</taxon>
        <taxon>Tagetes</taxon>
    </lineage>
</organism>
<protein>
    <submittedName>
        <fullName evidence="1">Uncharacterized protein</fullName>
    </submittedName>
</protein>
<dbReference type="AlphaFoldDB" id="A0AAD8K230"/>
<sequence>MVRESQREKIVTIEPEEDSLMKPWFSSSLVARAKQLTIVDDIHSLTSLAKVDRFQFRYLGGLFLLLSFPSHDEADAFLKARKTWKIWFSNMEQWQGQSIPYERIPWLRIHAI</sequence>
<proteinExistence type="predicted"/>
<accession>A0AAD8K230</accession>
<evidence type="ECO:0000313" key="1">
    <source>
        <dbReference type="EMBL" id="KAK1414802.1"/>
    </source>
</evidence>
<keyword evidence="2" id="KW-1185">Reference proteome</keyword>
<gene>
    <name evidence="1" type="ORF">QVD17_30561</name>
</gene>
<name>A0AAD8K230_TARER</name>
<evidence type="ECO:0000313" key="2">
    <source>
        <dbReference type="Proteomes" id="UP001229421"/>
    </source>
</evidence>
<comment type="caution">
    <text evidence="1">The sequence shown here is derived from an EMBL/GenBank/DDBJ whole genome shotgun (WGS) entry which is preliminary data.</text>
</comment>
<dbReference type="EMBL" id="JAUHHV010000008">
    <property type="protein sequence ID" value="KAK1414802.1"/>
    <property type="molecule type" value="Genomic_DNA"/>
</dbReference>
<reference evidence="1" key="1">
    <citation type="journal article" date="2023" name="bioRxiv">
        <title>Improved chromosome-level genome assembly for marigold (Tagetes erecta).</title>
        <authorList>
            <person name="Jiang F."/>
            <person name="Yuan L."/>
            <person name="Wang S."/>
            <person name="Wang H."/>
            <person name="Xu D."/>
            <person name="Wang A."/>
            <person name="Fan W."/>
        </authorList>
    </citation>
    <scope>NUCLEOTIDE SEQUENCE</scope>
    <source>
        <strain evidence="1">WSJ</strain>
        <tissue evidence="1">Leaf</tissue>
    </source>
</reference>
<dbReference type="Proteomes" id="UP001229421">
    <property type="component" value="Unassembled WGS sequence"/>
</dbReference>